<evidence type="ECO:0000313" key="1">
    <source>
        <dbReference type="EMBL" id="ASF00218.1"/>
    </source>
</evidence>
<proteinExistence type="predicted"/>
<organism evidence="1">
    <name type="scientific">uncultured virus</name>
    <dbReference type="NCBI Taxonomy" id="340016"/>
    <lineage>
        <taxon>Viruses</taxon>
        <taxon>environmental samples</taxon>
    </lineage>
</organism>
<sequence length="52" mass="6362">MEQGEKPQINWVHINKAQLAELTDDFYRYRLMFRILFGYLIFDVLNHFNLLS</sequence>
<accession>A0A218MLS1</accession>
<reference evidence="1" key="2">
    <citation type="journal article" date="2017" name="Nat. Commun.">
        <title>Single-virus genomics reveals hidden cosmopolitan and abundant viruses.</title>
        <authorList>
            <person name="Martinez-Hernandez F."/>
            <person name="Fornas O."/>
            <person name="Lluesma Gomez M."/>
            <person name="Bolduc B."/>
            <person name="de la Cruz Pena M.J."/>
            <person name="Martinez J.M."/>
            <person name="Anton J."/>
            <person name="Gasol J.M."/>
            <person name="Rosselli R."/>
            <person name="Rodriguez-Valera F."/>
            <person name="Sullivan M.B."/>
            <person name="Acinas S.G."/>
            <person name="Martinez-Garcia M."/>
        </authorList>
    </citation>
    <scope>NUCLEOTIDE SEQUENCE</scope>
</reference>
<reference evidence="1" key="1">
    <citation type="submission" date="2016-10" db="EMBL/GenBank/DDBJ databases">
        <authorList>
            <person name="Varghese N."/>
        </authorList>
    </citation>
    <scope>NUCLEOTIDE SEQUENCE</scope>
</reference>
<name>A0A218MLS1_9VIRU</name>
<protein>
    <submittedName>
        <fullName evidence="1">Uncharacterized protein</fullName>
    </submittedName>
</protein>
<dbReference type="EMBL" id="KY052821">
    <property type="protein sequence ID" value="ASF00218.1"/>
    <property type="molecule type" value="Genomic_DNA"/>
</dbReference>